<keyword evidence="5 7" id="KW-1133">Transmembrane helix</keyword>
<protein>
    <recommendedName>
        <fullName evidence="7">NADH-ubiquinone oxidoreductase chain 4</fullName>
        <ecNumber evidence="7">7.1.1.2</ecNumber>
    </recommendedName>
</protein>
<comment type="function">
    <text evidence="1">Core subunit of the mitochondrial membrane respiratory chain NADH dehydrogenase (Complex I) that is believed to belong to the minimal assembly required for catalysis. Complex I functions in the transfer of electrons from NADH to the respiratory chain. The immediate electron acceptor for the enzyme is believed to be ubiquinone.</text>
</comment>
<dbReference type="Pfam" id="PF00361">
    <property type="entry name" value="Proton_antipo_M"/>
    <property type="match status" value="1"/>
</dbReference>
<dbReference type="InterPro" id="IPR003918">
    <property type="entry name" value="NADH_UbQ_OxRdtase"/>
</dbReference>
<dbReference type="EMBL" id="ANFO01001745">
    <property type="protein sequence ID" value="KGQ02204.1"/>
    <property type="molecule type" value="Genomic_DNA"/>
</dbReference>
<keyword evidence="7" id="KW-0520">NAD</keyword>
<evidence type="ECO:0000256" key="5">
    <source>
        <dbReference type="ARBA" id="ARBA00022989"/>
    </source>
</evidence>
<feature type="transmembrane region" description="Helical" evidence="7">
    <location>
        <begin position="161"/>
        <end position="182"/>
    </location>
</feature>
<evidence type="ECO:0000256" key="6">
    <source>
        <dbReference type="ARBA" id="ARBA00023136"/>
    </source>
</evidence>
<dbReference type="GO" id="GO:0003954">
    <property type="term" value="F:NADH dehydrogenase activity"/>
    <property type="evidence" value="ECO:0007669"/>
    <property type="project" value="TreeGrafter"/>
</dbReference>
<feature type="transmembrane region" description="Helical" evidence="7">
    <location>
        <begin position="365"/>
        <end position="388"/>
    </location>
</feature>
<dbReference type="STRING" id="1245745.A0A0A2VN07"/>
<dbReference type="GO" id="GO:0008137">
    <property type="term" value="F:NADH dehydrogenase (ubiquinone) activity"/>
    <property type="evidence" value="ECO:0007669"/>
    <property type="project" value="UniProtKB-UniRule"/>
</dbReference>
<feature type="transmembrane region" description="Helical" evidence="7">
    <location>
        <begin position="30"/>
        <end position="51"/>
    </location>
</feature>
<evidence type="ECO:0000313" key="10">
    <source>
        <dbReference type="Proteomes" id="UP000030106"/>
    </source>
</evidence>
<keyword evidence="7" id="KW-0813">Transport</keyword>
<feature type="transmembrane region" description="Helical" evidence="7">
    <location>
        <begin position="295"/>
        <end position="316"/>
    </location>
</feature>
<keyword evidence="6 7" id="KW-0472">Membrane</keyword>
<comment type="similarity">
    <text evidence="3 7">Belongs to the complex I subunit 4 family.</text>
</comment>
<evidence type="ECO:0000259" key="8">
    <source>
        <dbReference type="Pfam" id="PF00361"/>
    </source>
</evidence>
<name>A0A0A2VN07_BEABA</name>
<reference evidence="9 10" key="1">
    <citation type="submission" date="2012-10" db="EMBL/GenBank/DDBJ databases">
        <title>Genome sequencing and analysis of entomopathogenic fungi Beauveria bassiana D1-5.</title>
        <authorList>
            <person name="Li Q."/>
            <person name="Wang L."/>
            <person name="Zhang Z."/>
            <person name="Wang Q."/>
            <person name="Ren J."/>
            <person name="Wang M."/>
            <person name="Xu W."/>
            <person name="Wang J."/>
            <person name="Lu Y."/>
            <person name="Du Q."/>
            <person name="Sun Z."/>
        </authorList>
    </citation>
    <scope>NUCLEOTIDE SEQUENCE [LARGE SCALE GENOMIC DNA]</scope>
    <source>
        <strain evidence="9 10">D1-5</strain>
    </source>
</reference>
<dbReference type="AlphaFoldDB" id="A0A0A2VN07"/>
<comment type="subcellular location">
    <subcellularLocation>
        <location evidence="2">Membrane</location>
        <topology evidence="2">Multi-pass membrane protein</topology>
    </subcellularLocation>
    <subcellularLocation>
        <location evidence="7">Mitochondrion membrane</location>
        <topology evidence="7">Multi-pass membrane protein</topology>
    </subcellularLocation>
</comment>
<feature type="transmembrane region" description="Helical" evidence="7">
    <location>
        <begin position="322"/>
        <end position="345"/>
    </location>
</feature>
<geneLocation type="mitochondrion" evidence="9"/>
<evidence type="ECO:0000256" key="4">
    <source>
        <dbReference type="ARBA" id="ARBA00022692"/>
    </source>
</evidence>
<comment type="catalytic activity">
    <reaction evidence="7">
        <text>a ubiquinone + NADH + 5 H(+)(in) = a ubiquinol + NAD(+) + 4 H(+)(out)</text>
        <dbReference type="Rhea" id="RHEA:29091"/>
        <dbReference type="Rhea" id="RHEA-COMP:9565"/>
        <dbReference type="Rhea" id="RHEA-COMP:9566"/>
        <dbReference type="ChEBI" id="CHEBI:15378"/>
        <dbReference type="ChEBI" id="CHEBI:16389"/>
        <dbReference type="ChEBI" id="CHEBI:17976"/>
        <dbReference type="ChEBI" id="CHEBI:57540"/>
        <dbReference type="ChEBI" id="CHEBI:57945"/>
        <dbReference type="EC" id="7.1.1.2"/>
    </reaction>
</comment>
<dbReference type="NCBIfam" id="TIGR01972">
    <property type="entry name" value="NDH_I_M"/>
    <property type="match status" value="1"/>
</dbReference>
<organism evidence="9 10">
    <name type="scientific">Beauveria bassiana D1-5</name>
    <dbReference type="NCBI Taxonomy" id="1245745"/>
    <lineage>
        <taxon>Eukaryota</taxon>
        <taxon>Fungi</taxon>
        <taxon>Dikarya</taxon>
        <taxon>Ascomycota</taxon>
        <taxon>Pezizomycotina</taxon>
        <taxon>Sordariomycetes</taxon>
        <taxon>Hypocreomycetidae</taxon>
        <taxon>Hypocreales</taxon>
        <taxon>Cordycipitaceae</taxon>
        <taxon>Beauveria</taxon>
    </lineage>
</organism>
<comment type="caution">
    <text evidence="9">The sequence shown here is derived from an EMBL/GenBank/DDBJ whole genome shotgun (WGS) entry which is preliminary data.</text>
</comment>
<dbReference type="GO" id="GO:0042773">
    <property type="term" value="P:ATP synthesis coupled electron transport"/>
    <property type="evidence" value="ECO:0007669"/>
    <property type="project" value="InterPro"/>
</dbReference>
<evidence type="ECO:0000256" key="2">
    <source>
        <dbReference type="ARBA" id="ARBA00004141"/>
    </source>
</evidence>
<feature type="transmembrane region" description="Helical" evidence="7">
    <location>
        <begin position="6"/>
        <end position="23"/>
    </location>
</feature>
<feature type="domain" description="NADH:quinone oxidoreductase/Mrp antiporter transmembrane" evidence="8">
    <location>
        <begin position="125"/>
        <end position="412"/>
    </location>
</feature>
<dbReference type="InterPro" id="IPR001750">
    <property type="entry name" value="ND/Mrp_TM"/>
</dbReference>
<accession>A0A0A2VN07</accession>
<dbReference type="InterPro" id="IPR010227">
    <property type="entry name" value="NADH_Q_OxRdtase_chainM/4"/>
</dbReference>
<keyword evidence="7 9" id="KW-0496">Mitochondrion</keyword>
<feature type="transmembrane region" description="Helical" evidence="7">
    <location>
        <begin position="238"/>
        <end position="257"/>
    </location>
</feature>
<dbReference type="EC" id="7.1.1.2" evidence="7"/>
<sequence length="482" mass="53781">MLLSSLLTIPLIGTIIVSSLDSYKNTSIKSIALITSIINLILSLIIFILFNSSTNQFQYIQEHYNVQLFDIYLGIDGISIYFILLTTIIMPIALLSNWDSIKENVKSYLIIMLLLETLLLAVFMALDIMLFYIFFESILPPLFILIGIFGSDNKVNASYYLFLYTLWGSLFLLLSILSISSIMGSTDFDTLFKLNFEYTTQVFLFIGIFIAFAVKTPTIFLNNWLLKAHVESPLGGSIVLAGIVLKLSLYGIFRLILPMLPKASLDYTFVIYTIAVITIIYASFSTLRTTDIKELIAYSSVCHAAVYLIGAFSNTIQGLEGSIILGLAHGFVSSGLFICAGGVLYDRTGTRSIFFYRGVAQLMPIFAILFFILALGNCGAPLTLNFIGEFMSLYGIIERLPVLGVFACSSIVFSAAYTIYMFNRTAFGGSFTRFLDESVYDVNKREFILLFILVAFTVILGIYPSIILNVLDYSMNNLIYSV</sequence>
<proteinExistence type="inferred from homology"/>
<feature type="transmembrane region" description="Helical" evidence="7">
    <location>
        <begin position="107"/>
        <end position="125"/>
    </location>
</feature>
<comment type="function">
    <text evidence="7">Core subunit of the mitochondrial membrane respiratory chain NADH dehydrogenase (Complex I) which catalyzes electron transfer from NADH through the respiratory chain, using ubiquinone as an electron acceptor. Essential for the catalytic activity and assembly of complex I.</text>
</comment>
<feature type="transmembrane region" description="Helical" evidence="7">
    <location>
        <begin position="202"/>
        <end position="226"/>
    </location>
</feature>
<dbReference type="GO" id="GO:0048039">
    <property type="term" value="F:ubiquinone binding"/>
    <property type="evidence" value="ECO:0007669"/>
    <property type="project" value="TreeGrafter"/>
</dbReference>
<feature type="transmembrane region" description="Helical" evidence="7">
    <location>
        <begin position="447"/>
        <end position="471"/>
    </location>
</feature>
<keyword evidence="7" id="KW-0249">Electron transport</keyword>
<evidence type="ECO:0000256" key="3">
    <source>
        <dbReference type="ARBA" id="ARBA00009025"/>
    </source>
</evidence>
<evidence type="ECO:0000256" key="7">
    <source>
        <dbReference type="RuleBase" id="RU003297"/>
    </source>
</evidence>
<feature type="transmembrane region" description="Helical" evidence="7">
    <location>
        <begin position="71"/>
        <end position="95"/>
    </location>
</feature>
<dbReference type="HOGENOM" id="CLU_007100_4_3_1"/>
<gene>
    <name evidence="9" type="ORF">BBAD15_m00026</name>
</gene>
<dbReference type="PRINTS" id="PR01437">
    <property type="entry name" value="NUOXDRDTASE4"/>
</dbReference>
<dbReference type="Proteomes" id="UP000030106">
    <property type="component" value="Unassembled WGS sequence"/>
</dbReference>
<keyword evidence="4 7" id="KW-0812">Transmembrane</keyword>
<dbReference type="GO" id="GO:0031966">
    <property type="term" value="C:mitochondrial membrane"/>
    <property type="evidence" value="ECO:0007669"/>
    <property type="project" value="UniProtKB-SubCell"/>
</dbReference>
<feature type="transmembrane region" description="Helical" evidence="7">
    <location>
        <begin position="131"/>
        <end position="149"/>
    </location>
</feature>
<evidence type="ECO:0000256" key="1">
    <source>
        <dbReference type="ARBA" id="ARBA00003257"/>
    </source>
</evidence>
<dbReference type="PANTHER" id="PTHR43507:SF1">
    <property type="entry name" value="NADH-UBIQUINONE OXIDOREDUCTASE CHAIN 4"/>
    <property type="match status" value="1"/>
</dbReference>
<dbReference type="PANTHER" id="PTHR43507">
    <property type="entry name" value="NADH-UBIQUINONE OXIDOREDUCTASE CHAIN 4"/>
    <property type="match status" value="1"/>
</dbReference>
<feature type="transmembrane region" description="Helical" evidence="7">
    <location>
        <begin position="400"/>
        <end position="420"/>
    </location>
</feature>
<keyword evidence="7" id="KW-0679">Respiratory chain</keyword>
<feature type="transmembrane region" description="Helical" evidence="7">
    <location>
        <begin position="269"/>
        <end position="288"/>
    </location>
</feature>
<keyword evidence="7 9" id="KW-0830">Ubiquinone</keyword>
<evidence type="ECO:0000313" key="9">
    <source>
        <dbReference type="EMBL" id="KGQ02204.1"/>
    </source>
</evidence>
<dbReference type="GO" id="GO:0015990">
    <property type="term" value="P:electron transport coupled proton transport"/>
    <property type="evidence" value="ECO:0007669"/>
    <property type="project" value="TreeGrafter"/>
</dbReference>